<evidence type="ECO:0000313" key="6">
    <source>
        <dbReference type="Proteomes" id="UP000250079"/>
    </source>
</evidence>
<gene>
    <name evidence="5" type="primary">rafR_2</name>
    <name evidence="5" type="ORF">IMCC3135_18645</name>
</gene>
<organism evidence="5 6">
    <name type="scientific">Granulosicoccus antarcticus IMCC3135</name>
    <dbReference type="NCBI Taxonomy" id="1192854"/>
    <lineage>
        <taxon>Bacteria</taxon>
        <taxon>Pseudomonadati</taxon>
        <taxon>Pseudomonadota</taxon>
        <taxon>Gammaproteobacteria</taxon>
        <taxon>Chromatiales</taxon>
        <taxon>Granulosicoccaceae</taxon>
        <taxon>Granulosicoccus</taxon>
    </lineage>
</organism>
<accession>A0A2Z2NVQ1</accession>
<dbReference type="SUPFAM" id="SSF53822">
    <property type="entry name" value="Periplasmic binding protein-like I"/>
    <property type="match status" value="1"/>
</dbReference>
<name>A0A2Z2NVQ1_9GAMM</name>
<keyword evidence="1" id="KW-0805">Transcription regulation</keyword>
<dbReference type="CDD" id="cd01392">
    <property type="entry name" value="HTH_LacI"/>
    <property type="match status" value="1"/>
</dbReference>
<dbReference type="CDD" id="cd20009">
    <property type="entry name" value="PBP1_RafR-like"/>
    <property type="match status" value="1"/>
</dbReference>
<keyword evidence="2" id="KW-0238">DNA-binding</keyword>
<sequence length="347" mass="38743">MSQQDNNPDQASHNLVRPTLKTISQLSGFAVPTVSRALSDAPDIGAETKKTVCRIADEIGYVPNRAGLRLRTGRTNVISLVLPIENDVMNHTAQLIEGIASELRNTAYHLNVTPWFSGEDPMKPVRYIVETKSADALILNATTPQDPRVKYLMERNFPFATHGRTDWSSDHPYFDFDNTAFAYGGLKKLAMRGRSRIFAILPPKDQFYSQCMAQGLKHASDETGVSVRICDKIRSDSPAETVRDRILEVLQKDPSIDGIFVGSTVASLAAIDAVDTFELSFPDQARQIDVFGKESIPFRSLFRKELLSMHEDVRRAGRFLAEAVLQSIKYPDKPPLQELEKPLEVLP</sequence>
<dbReference type="KEGG" id="gai:IMCC3135_18645"/>
<dbReference type="PROSITE" id="PS50932">
    <property type="entry name" value="HTH_LACI_2"/>
    <property type="match status" value="1"/>
</dbReference>
<dbReference type="Proteomes" id="UP000250079">
    <property type="component" value="Chromosome"/>
</dbReference>
<proteinExistence type="predicted"/>
<dbReference type="Gene3D" id="3.40.50.2300">
    <property type="match status" value="2"/>
</dbReference>
<keyword evidence="3" id="KW-0804">Transcription</keyword>
<evidence type="ECO:0000256" key="2">
    <source>
        <dbReference type="ARBA" id="ARBA00023125"/>
    </source>
</evidence>
<dbReference type="InterPro" id="IPR001761">
    <property type="entry name" value="Peripla_BP/Lac1_sug-bd_dom"/>
</dbReference>
<dbReference type="Pfam" id="PF00532">
    <property type="entry name" value="Peripla_BP_1"/>
    <property type="match status" value="1"/>
</dbReference>
<dbReference type="SUPFAM" id="SSF47413">
    <property type="entry name" value="lambda repressor-like DNA-binding domains"/>
    <property type="match status" value="1"/>
</dbReference>
<protein>
    <submittedName>
        <fullName evidence="5">HTH-type transcriptional regulator RafR</fullName>
    </submittedName>
</protein>
<evidence type="ECO:0000259" key="4">
    <source>
        <dbReference type="PROSITE" id="PS50932"/>
    </source>
</evidence>
<dbReference type="SMART" id="SM00354">
    <property type="entry name" value="HTH_LACI"/>
    <property type="match status" value="1"/>
</dbReference>
<keyword evidence="6" id="KW-1185">Reference proteome</keyword>
<reference evidence="5 6" key="1">
    <citation type="submission" date="2016-12" db="EMBL/GenBank/DDBJ databases">
        <authorList>
            <person name="Song W.-J."/>
            <person name="Kurnit D.M."/>
        </authorList>
    </citation>
    <scope>NUCLEOTIDE SEQUENCE [LARGE SCALE GENOMIC DNA]</scope>
    <source>
        <strain evidence="5 6">IMCC3135</strain>
    </source>
</reference>
<dbReference type="AlphaFoldDB" id="A0A2Z2NVQ1"/>
<evidence type="ECO:0000256" key="1">
    <source>
        <dbReference type="ARBA" id="ARBA00023015"/>
    </source>
</evidence>
<dbReference type="Pfam" id="PF00356">
    <property type="entry name" value="LacI"/>
    <property type="match status" value="1"/>
</dbReference>
<feature type="domain" description="HTH lacI-type" evidence="4">
    <location>
        <begin position="18"/>
        <end position="72"/>
    </location>
</feature>
<dbReference type="PANTHER" id="PTHR30146:SF109">
    <property type="entry name" value="HTH-TYPE TRANSCRIPTIONAL REGULATOR GALS"/>
    <property type="match status" value="1"/>
</dbReference>
<dbReference type="PANTHER" id="PTHR30146">
    <property type="entry name" value="LACI-RELATED TRANSCRIPTIONAL REPRESSOR"/>
    <property type="match status" value="1"/>
</dbReference>
<dbReference type="GO" id="GO:0003700">
    <property type="term" value="F:DNA-binding transcription factor activity"/>
    <property type="evidence" value="ECO:0007669"/>
    <property type="project" value="TreeGrafter"/>
</dbReference>
<dbReference type="InterPro" id="IPR010982">
    <property type="entry name" value="Lambda_DNA-bd_dom_sf"/>
</dbReference>
<evidence type="ECO:0000256" key="3">
    <source>
        <dbReference type="ARBA" id="ARBA00023163"/>
    </source>
</evidence>
<dbReference type="OrthoDB" id="6619319at2"/>
<dbReference type="RefSeq" id="WP_088918940.1">
    <property type="nucleotide sequence ID" value="NZ_CP018632.1"/>
</dbReference>
<dbReference type="EMBL" id="CP018632">
    <property type="protein sequence ID" value="ASJ73808.1"/>
    <property type="molecule type" value="Genomic_DNA"/>
</dbReference>
<dbReference type="InterPro" id="IPR000843">
    <property type="entry name" value="HTH_LacI"/>
</dbReference>
<dbReference type="GO" id="GO:0000976">
    <property type="term" value="F:transcription cis-regulatory region binding"/>
    <property type="evidence" value="ECO:0007669"/>
    <property type="project" value="TreeGrafter"/>
</dbReference>
<dbReference type="Gene3D" id="1.10.260.40">
    <property type="entry name" value="lambda repressor-like DNA-binding domains"/>
    <property type="match status" value="1"/>
</dbReference>
<dbReference type="InterPro" id="IPR028082">
    <property type="entry name" value="Peripla_BP_I"/>
</dbReference>
<evidence type="ECO:0000313" key="5">
    <source>
        <dbReference type="EMBL" id="ASJ73808.1"/>
    </source>
</evidence>